<evidence type="ECO:0000313" key="8">
    <source>
        <dbReference type="EMBL" id="QHT38440.1"/>
    </source>
</evidence>
<dbReference type="SUPFAM" id="SSF55869">
    <property type="entry name" value="DNA topoisomerase I domain"/>
    <property type="match status" value="1"/>
</dbReference>
<evidence type="ECO:0000256" key="2">
    <source>
        <dbReference type="ARBA" id="ARBA00006645"/>
    </source>
</evidence>
<dbReference type="Pfam" id="PF01028">
    <property type="entry name" value="Topoisom_I"/>
    <property type="match status" value="1"/>
</dbReference>
<dbReference type="InterPro" id="IPR014711">
    <property type="entry name" value="TopoI_cat_a-hlx-sub_euk"/>
</dbReference>
<keyword evidence="5" id="KW-0238">DNA-binding</keyword>
<name>A0A6C0FF82_9ZZZZ</name>
<dbReference type="InterPro" id="IPR011010">
    <property type="entry name" value="DNA_brk_join_enz"/>
</dbReference>
<dbReference type="EMBL" id="MN738830">
    <property type="protein sequence ID" value="QHT38440.1"/>
    <property type="molecule type" value="Genomic_DNA"/>
</dbReference>
<dbReference type="GO" id="GO:0003917">
    <property type="term" value="F:DNA topoisomerase type I (single strand cut, ATP-independent) activity"/>
    <property type="evidence" value="ECO:0007669"/>
    <property type="project" value="UniProtKB-EC"/>
</dbReference>
<accession>A0A6C0FF82</accession>
<dbReference type="PRINTS" id="PR00416">
    <property type="entry name" value="EUTPISMRASEI"/>
</dbReference>
<dbReference type="Gene3D" id="3.90.15.10">
    <property type="entry name" value="Topoisomerase I, Chain A, domain 3"/>
    <property type="match status" value="1"/>
</dbReference>
<keyword evidence="6" id="KW-0413">Isomerase</keyword>
<protein>
    <recommendedName>
        <fullName evidence="3">DNA topoisomerase</fullName>
        <ecNumber evidence="3">5.6.2.1</ecNumber>
    </recommendedName>
</protein>
<evidence type="ECO:0000256" key="4">
    <source>
        <dbReference type="ARBA" id="ARBA00023029"/>
    </source>
</evidence>
<dbReference type="InterPro" id="IPR013500">
    <property type="entry name" value="TopoI_cat_euk"/>
</dbReference>
<reference evidence="8" key="1">
    <citation type="journal article" date="2020" name="Nature">
        <title>Giant virus diversity and host interactions through global metagenomics.</title>
        <authorList>
            <person name="Schulz F."/>
            <person name="Roux S."/>
            <person name="Paez-Espino D."/>
            <person name="Jungbluth S."/>
            <person name="Walsh D.A."/>
            <person name="Denef V.J."/>
            <person name="McMahon K.D."/>
            <person name="Konstantinidis K.T."/>
            <person name="Eloe-Fadrosh E.A."/>
            <person name="Kyrpides N.C."/>
            <person name="Woyke T."/>
        </authorList>
    </citation>
    <scope>NUCLEOTIDE SEQUENCE</scope>
    <source>
        <strain evidence="8">GVMAG-S-ERX556101-89</strain>
    </source>
</reference>
<dbReference type="SUPFAM" id="SSF56349">
    <property type="entry name" value="DNA breaking-rejoining enzymes"/>
    <property type="match status" value="1"/>
</dbReference>
<keyword evidence="4" id="KW-0799">Topoisomerase</keyword>
<evidence type="ECO:0000259" key="7">
    <source>
        <dbReference type="Pfam" id="PF01028"/>
    </source>
</evidence>
<sequence length="262" mass="30147">MLVIPPGWEVVKRYKDPTSRIQVICKDSKGRSQYIYHPLWGALSSALKFKRLMKFSKQVRKLNKTSTSDDIDNLIKLMMTTNIRVGSDKYAEDNETFGVCTLLTKHVYKSDKRGELSLRFVGKSGHSHDVLLKPGLNVEFIKRKLREARSKGEKRLFPSGTAERLRFRFKELFGCDFTPKDIRTYKANTTLLLYLRRCSCINLKRELLGAIDRTANTLHHTASVCKSNYLCPQILDLWLKDPSSIKRGKGVNLYKLTKSLNL</sequence>
<dbReference type="InterPro" id="IPR001631">
    <property type="entry name" value="TopoI"/>
</dbReference>
<evidence type="ECO:0000256" key="5">
    <source>
        <dbReference type="ARBA" id="ARBA00023125"/>
    </source>
</evidence>
<proteinExistence type="inferred from homology"/>
<dbReference type="InterPro" id="IPR035447">
    <property type="entry name" value="DNA_topo_I_N_sf"/>
</dbReference>
<dbReference type="EC" id="5.6.2.1" evidence="3"/>
<dbReference type="Gene3D" id="3.30.66.10">
    <property type="entry name" value="DNA topoisomerase I domain"/>
    <property type="match status" value="1"/>
</dbReference>
<evidence type="ECO:0000256" key="1">
    <source>
        <dbReference type="ARBA" id="ARBA00000213"/>
    </source>
</evidence>
<dbReference type="PROSITE" id="PS52038">
    <property type="entry name" value="TOPO_IB_2"/>
    <property type="match status" value="1"/>
</dbReference>
<dbReference type="GO" id="GO:0006265">
    <property type="term" value="P:DNA topological change"/>
    <property type="evidence" value="ECO:0007669"/>
    <property type="project" value="InterPro"/>
</dbReference>
<evidence type="ECO:0000256" key="6">
    <source>
        <dbReference type="ARBA" id="ARBA00023235"/>
    </source>
</evidence>
<comment type="catalytic activity">
    <reaction evidence="1">
        <text>ATP-independent breakage of single-stranded DNA, followed by passage and rejoining.</text>
        <dbReference type="EC" id="5.6.2.1"/>
    </reaction>
</comment>
<feature type="domain" description="DNA topoisomerase I catalytic core eukaryotic-type" evidence="7">
    <location>
        <begin position="48"/>
        <end position="226"/>
    </location>
</feature>
<dbReference type="AlphaFoldDB" id="A0A6C0FF82"/>
<dbReference type="GO" id="GO:0003677">
    <property type="term" value="F:DNA binding"/>
    <property type="evidence" value="ECO:0007669"/>
    <property type="project" value="UniProtKB-KW"/>
</dbReference>
<organism evidence="8">
    <name type="scientific">viral metagenome</name>
    <dbReference type="NCBI Taxonomy" id="1070528"/>
    <lineage>
        <taxon>unclassified sequences</taxon>
        <taxon>metagenomes</taxon>
        <taxon>organismal metagenomes</taxon>
    </lineage>
</organism>
<evidence type="ECO:0000256" key="3">
    <source>
        <dbReference type="ARBA" id="ARBA00012891"/>
    </source>
</evidence>
<comment type="similarity">
    <text evidence="2">Belongs to the type IB topoisomerase family.</text>
</comment>